<name>A0A0F8Y1D9_9ZZZZ</name>
<sequence length="48" mass="5108">SIVTMAVSLVVNWSVPCINTILPLSKIPLSEASVRVIVMPAESTVEVN</sequence>
<comment type="caution">
    <text evidence="1">The sequence shown here is derived from an EMBL/GenBank/DDBJ whole genome shotgun (WGS) entry which is preliminary data.</text>
</comment>
<gene>
    <name evidence="1" type="ORF">LCGC14_3149500</name>
</gene>
<dbReference type="AlphaFoldDB" id="A0A0F8Y1D9"/>
<organism evidence="1">
    <name type="scientific">marine sediment metagenome</name>
    <dbReference type="NCBI Taxonomy" id="412755"/>
    <lineage>
        <taxon>unclassified sequences</taxon>
        <taxon>metagenomes</taxon>
        <taxon>ecological metagenomes</taxon>
    </lineage>
</organism>
<evidence type="ECO:0000313" key="1">
    <source>
        <dbReference type="EMBL" id="KKK48004.1"/>
    </source>
</evidence>
<dbReference type="EMBL" id="LAZR01069287">
    <property type="protein sequence ID" value="KKK48004.1"/>
    <property type="molecule type" value="Genomic_DNA"/>
</dbReference>
<accession>A0A0F8Y1D9</accession>
<feature type="non-terminal residue" evidence="1">
    <location>
        <position position="1"/>
    </location>
</feature>
<protein>
    <submittedName>
        <fullName evidence="1">Uncharacterized protein</fullName>
    </submittedName>
</protein>
<proteinExistence type="predicted"/>
<reference evidence="1" key="1">
    <citation type="journal article" date="2015" name="Nature">
        <title>Complex archaea that bridge the gap between prokaryotes and eukaryotes.</title>
        <authorList>
            <person name="Spang A."/>
            <person name="Saw J.H."/>
            <person name="Jorgensen S.L."/>
            <person name="Zaremba-Niedzwiedzka K."/>
            <person name="Martijn J."/>
            <person name="Lind A.E."/>
            <person name="van Eijk R."/>
            <person name="Schleper C."/>
            <person name="Guy L."/>
            <person name="Ettema T.J."/>
        </authorList>
    </citation>
    <scope>NUCLEOTIDE SEQUENCE</scope>
</reference>